<evidence type="ECO:0000256" key="1">
    <source>
        <dbReference type="SAM" id="MobiDB-lite"/>
    </source>
</evidence>
<dbReference type="InParanoid" id="A0A517SFB6"/>
<feature type="transmembrane region" description="Helical" evidence="2">
    <location>
        <begin position="12"/>
        <end position="33"/>
    </location>
</feature>
<dbReference type="EMBL" id="CP036271">
    <property type="protein sequence ID" value="QDT54821.1"/>
    <property type="molecule type" value="Genomic_DNA"/>
</dbReference>
<evidence type="ECO:0000313" key="4">
    <source>
        <dbReference type="Proteomes" id="UP000315700"/>
    </source>
</evidence>
<dbReference type="AlphaFoldDB" id="A0A517SFB6"/>
<keyword evidence="2" id="KW-1133">Transmembrane helix</keyword>
<feature type="region of interest" description="Disordered" evidence="1">
    <location>
        <begin position="117"/>
        <end position="148"/>
    </location>
</feature>
<keyword evidence="2" id="KW-0812">Transmembrane</keyword>
<gene>
    <name evidence="3" type="ORF">Pan44_28590</name>
</gene>
<dbReference type="KEGG" id="ccos:Pan44_28590"/>
<evidence type="ECO:0000313" key="3">
    <source>
        <dbReference type="EMBL" id="QDT54821.1"/>
    </source>
</evidence>
<keyword evidence="2" id="KW-0472">Membrane</keyword>
<sequence length="297" mass="31350">MKVTLYERVSSALMAAMLGVGAILFASVTYWLAHRPPPDLKVVPLEIIQLEPEIDFGGSLEGVVGGTAEVDSGMDGGGGGGESAGSDVPTLEATLTTVTSVAGAAAQQTTAAYLDAATPSSNTQGTGSGGSGTGVGGGRPPLGFGSGKGGGVPRELRWFVSFADDNSLDEYAKQLDAFGIELGVLQPDGRLIYVSDLSKPSPVQRTAVSGKDEKRLYFTWQGGDRQQADLKLFQKAGLTVGKGTIYHFYPPRLEEVLATLEFNYAKRKAKEIRRTYFVVEKQGGAYGFKVTRQTTLL</sequence>
<organism evidence="3 4">
    <name type="scientific">Caulifigura coniformis</name>
    <dbReference type="NCBI Taxonomy" id="2527983"/>
    <lineage>
        <taxon>Bacteria</taxon>
        <taxon>Pseudomonadati</taxon>
        <taxon>Planctomycetota</taxon>
        <taxon>Planctomycetia</taxon>
        <taxon>Planctomycetales</taxon>
        <taxon>Planctomycetaceae</taxon>
        <taxon>Caulifigura</taxon>
    </lineage>
</organism>
<protein>
    <submittedName>
        <fullName evidence="3">Uncharacterized protein</fullName>
    </submittedName>
</protein>
<dbReference type="Proteomes" id="UP000315700">
    <property type="component" value="Chromosome"/>
</dbReference>
<accession>A0A517SFB6</accession>
<feature type="region of interest" description="Disordered" evidence="1">
    <location>
        <begin position="67"/>
        <end position="88"/>
    </location>
</feature>
<reference evidence="3 4" key="1">
    <citation type="submission" date="2019-02" db="EMBL/GenBank/DDBJ databases">
        <title>Deep-cultivation of Planctomycetes and their phenomic and genomic characterization uncovers novel biology.</title>
        <authorList>
            <person name="Wiegand S."/>
            <person name="Jogler M."/>
            <person name="Boedeker C."/>
            <person name="Pinto D."/>
            <person name="Vollmers J."/>
            <person name="Rivas-Marin E."/>
            <person name="Kohn T."/>
            <person name="Peeters S.H."/>
            <person name="Heuer A."/>
            <person name="Rast P."/>
            <person name="Oberbeckmann S."/>
            <person name="Bunk B."/>
            <person name="Jeske O."/>
            <person name="Meyerdierks A."/>
            <person name="Storesund J.E."/>
            <person name="Kallscheuer N."/>
            <person name="Luecker S."/>
            <person name="Lage O.M."/>
            <person name="Pohl T."/>
            <person name="Merkel B.J."/>
            <person name="Hornburger P."/>
            <person name="Mueller R.-W."/>
            <person name="Bruemmer F."/>
            <person name="Labrenz M."/>
            <person name="Spormann A.M."/>
            <person name="Op den Camp H."/>
            <person name="Overmann J."/>
            <person name="Amann R."/>
            <person name="Jetten M.S.M."/>
            <person name="Mascher T."/>
            <person name="Medema M.H."/>
            <person name="Devos D.P."/>
            <person name="Kaster A.-K."/>
            <person name="Ovreas L."/>
            <person name="Rohde M."/>
            <person name="Galperin M.Y."/>
            <person name="Jogler C."/>
        </authorList>
    </citation>
    <scope>NUCLEOTIDE SEQUENCE [LARGE SCALE GENOMIC DNA]</scope>
    <source>
        <strain evidence="3 4">Pan44</strain>
    </source>
</reference>
<feature type="compositionally biased region" description="Gly residues" evidence="1">
    <location>
        <begin position="126"/>
        <end position="148"/>
    </location>
</feature>
<proteinExistence type="predicted"/>
<name>A0A517SFB6_9PLAN</name>
<evidence type="ECO:0000256" key="2">
    <source>
        <dbReference type="SAM" id="Phobius"/>
    </source>
</evidence>
<feature type="compositionally biased region" description="Gly residues" evidence="1">
    <location>
        <begin position="74"/>
        <end position="83"/>
    </location>
</feature>
<keyword evidence="4" id="KW-1185">Reference proteome</keyword>